<dbReference type="NCBIfam" id="TIGR03761">
    <property type="entry name" value="ICE_PFL4669"/>
    <property type="match status" value="1"/>
</dbReference>
<dbReference type="RefSeq" id="WP_186675771.1">
    <property type="nucleotide sequence ID" value="NZ_CP077093.1"/>
</dbReference>
<dbReference type="Proteomes" id="UP000634530">
    <property type="component" value="Chromosome"/>
</dbReference>
<name>A0A9E6TQG7_9PSED</name>
<protein>
    <submittedName>
        <fullName evidence="1">TIGR03761 family integrating conjugative element protein</fullName>
    </submittedName>
</protein>
<dbReference type="Pfam" id="PF08900">
    <property type="entry name" value="AcaB"/>
    <property type="match status" value="1"/>
</dbReference>
<accession>A0A9E6TQG7</accession>
<evidence type="ECO:0000313" key="1">
    <source>
        <dbReference type="EMBL" id="QXI26412.1"/>
    </source>
</evidence>
<reference evidence="1 2" key="2">
    <citation type="journal article" date="2021" name="Microorganisms">
        <title>The Ever-Expanding Pseudomonas Genus: Description of 43 New Species and Partition of the Pseudomonas putida Group.</title>
        <authorList>
            <person name="Girard L."/>
            <person name="Lood C."/>
            <person name="Hofte M."/>
            <person name="Vandamme P."/>
            <person name="Rokni-Zadeh H."/>
            <person name="van Noort V."/>
            <person name="Lavigne R."/>
            <person name="De Mot R."/>
        </authorList>
    </citation>
    <scope>NUCLEOTIDE SEQUENCE [LARGE SCALE GENOMIC DNA]</scope>
    <source>
        <strain evidence="1 2">RW8P3</strain>
    </source>
</reference>
<gene>
    <name evidence="1" type="ORF">HU752_021025</name>
</gene>
<reference evidence="1 2" key="1">
    <citation type="journal article" date="2020" name="Microorganisms">
        <title>Reliable Identification of Environmental Pseudomonas Isolates Using the rpoD Gene.</title>
        <authorList>
            <consortium name="The Broad Institute Genome Sequencing Platform"/>
            <person name="Girard L."/>
            <person name="Lood C."/>
            <person name="Rokni-Zadeh H."/>
            <person name="van Noort V."/>
            <person name="Lavigne R."/>
            <person name="De Mot R."/>
        </authorList>
    </citation>
    <scope>NUCLEOTIDE SEQUENCE [LARGE SCALE GENOMIC DNA]</scope>
    <source>
        <strain evidence="1 2">RW8P3</strain>
    </source>
</reference>
<dbReference type="EMBL" id="CP077093">
    <property type="protein sequence ID" value="QXI26412.1"/>
    <property type="molecule type" value="Genomic_DNA"/>
</dbReference>
<dbReference type="KEGG" id="pvw:HU752_021025"/>
<evidence type="ECO:0000313" key="2">
    <source>
        <dbReference type="Proteomes" id="UP000634530"/>
    </source>
</evidence>
<dbReference type="InterPro" id="IPR014996">
    <property type="entry name" value="AcaB"/>
</dbReference>
<dbReference type="AlphaFoldDB" id="A0A9E6TQG7"/>
<organism evidence="1 2">
    <name type="scientific">Pseudomonas vanderleydeniana</name>
    <dbReference type="NCBI Taxonomy" id="2745495"/>
    <lineage>
        <taxon>Bacteria</taxon>
        <taxon>Pseudomonadati</taxon>
        <taxon>Pseudomonadota</taxon>
        <taxon>Gammaproteobacteria</taxon>
        <taxon>Pseudomonadales</taxon>
        <taxon>Pseudomonadaceae</taxon>
        <taxon>Pseudomonas</taxon>
    </lineage>
</organism>
<keyword evidence="2" id="KW-1185">Reference proteome</keyword>
<proteinExistence type="predicted"/>
<sequence length="258" mass="28839">MSDAIQSPIGPLRSAMQLTLHTRQALRIWQGRPASESKTAIMGFLGFAGLIGRICHDAERDDPYADYWLIRIEEKLHRCKVELTHIHLEVDLLLSEVPSAISAGENFSIRPVSLPMFIGSPFGFLALYLLITYDGIVRRLQHARHVALIGRKGMESRIDEASYVLRSLFGLAQQYKFAKVTRADFAADNERAREAREAFGELPLAVLEGRRRAEFAPRIIRGRRDDARGFLEEEGGPVWYGAGPGQTSLQAIPQALEG</sequence>